<name>A0AA94WRL5_9BACI</name>
<reference evidence="1 2" key="1">
    <citation type="submission" date="2019-08" db="EMBL/GenBank/DDBJ databases">
        <title>Bacillus genomes from the desert of Cuatro Cienegas, Coahuila.</title>
        <authorList>
            <person name="Olmedo-Alvarez G."/>
        </authorList>
    </citation>
    <scope>NUCLEOTIDE SEQUENCE [LARGE SCALE GENOMIC DNA]</scope>
    <source>
        <strain evidence="1 2">CH88_3T</strain>
    </source>
</reference>
<evidence type="ECO:0000313" key="1">
    <source>
        <dbReference type="EMBL" id="TYS61484.1"/>
    </source>
</evidence>
<dbReference type="PROSITE" id="PS51257">
    <property type="entry name" value="PROKAR_LIPOPROTEIN"/>
    <property type="match status" value="1"/>
</dbReference>
<dbReference type="RefSeq" id="WP_148965021.1">
    <property type="nucleotide sequence ID" value="NZ_VTEU01000001.1"/>
</dbReference>
<dbReference type="Proteomes" id="UP000323393">
    <property type="component" value="Unassembled WGS sequence"/>
</dbReference>
<gene>
    <name evidence="1" type="ORF">FZC74_04175</name>
</gene>
<sequence length="141" mass="15862">MKKSMMIIICLVTLALGGCKEEQQKPESESVSGGEVMEVLSKHTTSDKKDISMTIHHSVKGQDIYLECIITPNFEFKENIDTKKQGEGQVVVYLGDKKWGNFTKGAFMLKDVPKGKHNLTVKLVHNDLTEYGIEQTFQVEI</sequence>
<accession>A0AA94WRL5</accession>
<evidence type="ECO:0000313" key="2">
    <source>
        <dbReference type="Proteomes" id="UP000323393"/>
    </source>
</evidence>
<proteinExistence type="predicted"/>
<evidence type="ECO:0008006" key="3">
    <source>
        <dbReference type="Google" id="ProtNLM"/>
    </source>
</evidence>
<comment type="caution">
    <text evidence="1">The sequence shown here is derived from an EMBL/GenBank/DDBJ whole genome shotgun (WGS) entry which is preliminary data.</text>
</comment>
<protein>
    <recommendedName>
        <fullName evidence="3">Lipoprotein</fullName>
    </recommendedName>
</protein>
<organism evidence="1 2">
    <name type="scientific">Sutcliffiella horikoshii</name>
    <dbReference type="NCBI Taxonomy" id="79883"/>
    <lineage>
        <taxon>Bacteria</taxon>
        <taxon>Bacillati</taxon>
        <taxon>Bacillota</taxon>
        <taxon>Bacilli</taxon>
        <taxon>Bacillales</taxon>
        <taxon>Bacillaceae</taxon>
        <taxon>Sutcliffiella</taxon>
    </lineage>
</organism>
<dbReference type="EMBL" id="VTEU01000001">
    <property type="protein sequence ID" value="TYS61484.1"/>
    <property type="molecule type" value="Genomic_DNA"/>
</dbReference>
<dbReference type="AlphaFoldDB" id="A0AA94WRL5"/>